<dbReference type="Pfam" id="PF00118">
    <property type="entry name" value="Cpn60_TCP1"/>
    <property type="match status" value="1"/>
</dbReference>
<dbReference type="GO" id="GO:0046854">
    <property type="term" value="P:phosphatidylinositol phosphate biosynthetic process"/>
    <property type="evidence" value="ECO:0007669"/>
    <property type="project" value="TreeGrafter"/>
</dbReference>
<dbReference type="GO" id="GO:0005524">
    <property type="term" value="F:ATP binding"/>
    <property type="evidence" value="ECO:0007669"/>
    <property type="project" value="InterPro"/>
</dbReference>
<dbReference type="InterPro" id="IPR002423">
    <property type="entry name" value="Cpn60/GroEL/TCP-1"/>
</dbReference>
<dbReference type="PANTHER" id="PTHR45748">
    <property type="entry name" value="1-PHOSPHATIDYLINOSITOL 3-PHOSPHATE 5-KINASE-RELATED"/>
    <property type="match status" value="1"/>
</dbReference>
<keyword evidence="3" id="KW-1185">Reference proteome</keyword>
<evidence type="ECO:0008006" key="4">
    <source>
        <dbReference type="Google" id="ProtNLM"/>
    </source>
</evidence>
<protein>
    <recommendedName>
        <fullName evidence="4">1-phosphatidylinositol-3-phosphate 5-kinase</fullName>
    </recommendedName>
</protein>
<gene>
    <name evidence="2" type="ORF">KIN20_029033</name>
</gene>
<dbReference type="Proteomes" id="UP001196413">
    <property type="component" value="Unassembled WGS sequence"/>
</dbReference>
<name>A0AAD5R1Z8_PARTN</name>
<dbReference type="SUPFAM" id="SSF52029">
    <property type="entry name" value="GroEL apical domain-like"/>
    <property type="match status" value="1"/>
</dbReference>
<dbReference type="GO" id="GO:0000285">
    <property type="term" value="F:1-phosphatidylinositol-3-phosphate 5-kinase activity"/>
    <property type="evidence" value="ECO:0007669"/>
    <property type="project" value="TreeGrafter"/>
</dbReference>
<proteinExistence type="predicted"/>
<dbReference type="GO" id="GO:0010008">
    <property type="term" value="C:endosome membrane"/>
    <property type="evidence" value="ECO:0007669"/>
    <property type="project" value="TreeGrafter"/>
</dbReference>
<feature type="region of interest" description="Disordered" evidence="1">
    <location>
        <begin position="41"/>
        <end position="79"/>
    </location>
</feature>
<accession>A0AAD5R1Z8</accession>
<dbReference type="FunFam" id="3.50.7.10:FF:000007">
    <property type="entry name" value="1-phosphatidylinositol 3-phosphate 5-kinase isoform X1"/>
    <property type="match status" value="1"/>
</dbReference>
<dbReference type="AlphaFoldDB" id="A0AAD5R1Z8"/>
<dbReference type="InterPro" id="IPR027409">
    <property type="entry name" value="GroEL-like_apical_dom_sf"/>
</dbReference>
<feature type="region of interest" description="Disordered" evidence="1">
    <location>
        <begin position="1"/>
        <end position="20"/>
    </location>
</feature>
<reference evidence="2" key="1">
    <citation type="submission" date="2021-06" db="EMBL/GenBank/DDBJ databases">
        <title>Parelaphostrongylus tenuis whole genome reference sequence.</title>
        <authorList>
            <person name="Garwood T.J."/>
            <person name="Larsen P.A."/>
            <person name="Fountain-Jones N.M."/>
            <person name="Garbe J.R."/>
            <person name="Macchietto M.G."/>
            <person name="Kania S.A."/>
            <person name="Gerhold R.W."/>
            <person name="Richards J.E."/>
            <person name="Wolf T.M."/>
        </authorList>
    </citation>
    <scope>NUCLEOTIDE SEQUENCE</scope>
    <source>
        <strain evidence="2">MNPRO001-30</strain>
        <tissue evidence="2">Meninges</tissue>
    </source>
</reference>
<dbReference type="PANTHER" id="PTHR45748:SF7">
    <property type="entry name" value="1-PHOSPHATIDYLINOSITOL 3-PHOSPHATE 5-KINASE-RELATED"/>
    <property type="match status" value="1"/>
</dbReference>
<comment type="caution">
    <text evidence="2">The sequence shown here is derived from an EMBL/GenBank/DDBJ whole genome shotgun (WGS) entry which is preliminary data.</text>
</comment>
<organism evidence="2 3">
    <name type="scientific">Parelaphostrongylus tenuis</name>
    <name type="common">Meningeal worm</name>
    <dbReference type="NCBI Taxonomy" id="148309"/>
    <lineage>
        <taxon>Eukaryota</taxon>
        <taxon>Metazoa</taxon>
        <taxon>Ecdysozoa</taxon>
        <taxon>Nematoda</taxon>
        <taxon>Chromadorea</taxon>
        <taxon>Rhabditida</taxon>
        <taxon>Rhabditina</taxon>
        <taxon>Rhabditomorpha</taxon>
        <taxon>Strongyloidea</taxon>
        <taxon>Metastrongylidae</taxon>
        <taxon>Parelaphostrongylus</taxon>
    </lineage>
</organism>
<sequence>MWGCTPDFGSTTAESEDSFTPNMIKSPSLLCVKDLYIQHDSRPGSDTTSIRTGLRDEEESGPDWFRNMDPDTITPVKDDYKSRETVGGCTIESRFDPVPISSGVSSEVVNERKSSVKTPVSSSPSVNLDDDIDRAFDQRVEQLLSYLCFRERLNDLRWKSIILSMAKEIAQTVKIDVAKRHDHMNILTYVHVKKLFVDQKEPKAELIWGVVCNKSVAHKSMEEPLKDASVMIVAGSIEYERIPGRLSTLEPILNQEVEFLTKQVERILSRRPSVLLVEGNVSRLALDLLRHAGVRVVVNVSLRVLQRIARSTGADILPSSDAQLIQQNIGFCPHFSQRTVVFKDGRHKILLVFNECHPDRGCSVLLKGPDARELRVVKRILLFLTSIQYSSLLEKAFLNMFNVRISFQISNCEVCEARREAISENNEKSDFEKSLLSSVLSASPFLYYEPPYLESVKGRNCSLIPYFNLPVYHFYTNEDFDARQSEEENEVQCCLDRQCPISVPATPRHYYSINGARNAGKMDDLNSFRALGGAIFKKRLRSRRLKSSVQSDSKERQRSRCLRHDMLDPYVHQRVAVLFGSFSAKSPNAPYFCVRPWVVSMEFYGPHDMTLGEFLTKFCFNKSYECPSSNCEVPMLDHSRKLVSYSVALSV</sequence>
<dbReference type="Gene3D" id="3.50.7.10">
    <property type="entry name" value="GroEL"/>
    <property type="match status" value="1"/>
</dbReference>
<evidence type="ECO:0000313" key="2">
    <source>
        <dbReference type="EMBL" id="KAJ1367989.1"/>
    </source>
</evidence>
<evidence type="ECO:0000256" key="1">
    <source>
        <dbReference type="SAM" id="MobiDB-lite"/>
    </source>
</evidence>
<dbReference type="EMBL" id="JAHQIW010006059">
    <property type="protein sequence ID" value="KAJ1367989.1"/>
    <property type="molecule type" value="Genomic_DNA"/>
</dbReference>
<evidence type="ECO:0000313" key="3">
    <source>
        <dbReference type="Proteomes" id="UP001196413"/>
    </source>
</evidence>
<feature type="compositionally biased region" description="Polar residues" evidence="1">
    <location>
        <begin position="8"/>
        <end position="20"/>
    </location>
</feature>